<dbReference type="Proteomes" id="UP000192903">
    <property type="component" value="Unassembled WGS sequence"/>
</dbReference>
<evidence type="ECO:0000313" key="1">
    <source>
        <dbReference type="EMBL" id="SMF68617.1"/>
    </source>
</evidence>
<sequence>MVEITSELMYELLKKLHQRFDKVDLAISELRADHMTLRGQLHVLQGGVNNLRVTVGHIENRLDRIENRLELRELAEAQARFEPHP</sequence>
<protein>
    <submittedName>
        <fullName evidence="1">Uncharacterized protein</fullName>
    </submittedName>
</protein>
<evidence type="ECO:0000313" key="2">
    <source>
        <dbReference type="Proteomes" id="UP000192903"/>
    </source>
</evidence>
<gene>
    <name evidence="1" type="ORF">SAMN02982989_3698</name>
</gene>
<dbReference type="EMBL" id="FXAF01000011">
    <property type="protein sequence ID" value="SMF68617.1"/>
    <property type="molecule type" value="Genomic_DNA"/>
</dbReference>
<dbReference type="OrthoDB" id="8371972at2"/>
<name>A0A1X7GEQ7_9HYPH</name>
<dbReference type="RefSeq" id="WP_085424358.1">
    <property type="nucleotide sequence ID" value="NZ_FXAF01000011.1"/>
</dbReference>
<organism evidence="1 2">
    <name type="scientific">Xaviernesmea oryzae</name>
    <dbReference type="NCBI Taxonomy" id="464029"/>
    <lineage>
        <taxon>Bacteria</taxon>
        <taxon>Pseudomonadati</taxon>
        <taxon>Pseudomonadota</taxon>
        <taxon>Alphaproteobacteria</taxon>
        <taxon>Hyphomicrobiales</taxon>
        <taxon>Rhizobiaceae</taxon>
        <taxon>Rhizobium/Agrobacterium group</taxon>
        <taxon>Xaviernesmea</taxon>
    </lineage>
</organism>
<dbReference type="Gene3D" id="1.20.5.2280">
    <property type="match status" value="1"/>
</dbReference>
<accession>A0A1X7GEQ7</accession>
<keyword evidence="2" id="KW-1185">Reference proteome</keyword>
<dbReference type="STRING" id="464029.SAMN02982989_3698"/>
<reference evidence="2" key="1">
    <citation type="submission" date="2017-04" db="EMBL/GenBank/DDBJ databases">
        <authorList>
            <person name="Varghese N."/>
            <person name="Submissions S."/>
        </authorList>
    </citation>
    <scope>NUCLEOTIDE SEQUENCE [LARGE SCALE GENOMIC DNA]</scope>
    <source>
        <strain evidence="2">B4P</strain>
    </source>
</reference>
<proteinExistence type="predicted"/>
<dbReference type="AlphaFoldDB" id="A0A1X7GEQ7"/>